<evidence type="ECO:0000313" key="2">
    <source>
        <dbReference type="EMBL" id="KAL1412825.1"/>
    </source>
</evidence>
<sequence length="356" mass="40952">MTTTVTPHSLQDARLAFRRFKLDPGGQVLPPIAPPKAETKPKPSPRMEGASGGSLPAELLVMVLEHLDVNTDRSTYLSLLCVSPIFWEETARVLYRNIDMGADQVRRIFRGQISDRTRLALSFIKLLNLVDVQYAALQAMFAQAIPHQPLFPNVYKVHVVSTQRIHESKCSPGYFPPRDIFLFGSTHMCLSNAQHLGILRGLAAQETLSLSCHGDSRADVEYTLAHMLAQWSMKWHKDAMVYWFVDHLHTFKDIGPLEVSFPANIRIRCRTQTCHGDLPILFGPWDEDDSPRVVQFRRDCWQYEHDECLVCNQKDSYGWDRERQFNGEKFTKASARMHRNTPWATSMPVLYPWWQR</sequence>
<dbReference type="GeneID" id="95981616"/>
<dbReference type="EMBL" id="JBBXJM010000001">
    <property type="protein sequence ID" value="KAL1412825.1"/>
    <property type="molecule type" value="Genomic_DNA"/>
</dbReference>
<dbReference type="Proteomes" id="UP001565368">
    <property type="component" value="Unassembled WGS sequence"/>
</dbReference>
<accession>A0ABR3QDN2</accession>
<proteinExistence type="predicted"/>
<organism evidence="2 3">
    <name type="scientific">Vanrija albida</name>
    <dbReference type="NCBI Taxonomy" id="181172"/>
    <lineage>
        <taxon>Eukaryota</taxon>
        <taxon>Fungi</taxon>
        <taxon>Dikarya</taxon>
        <taxon>Basidiomycota</taxon>
        <taxon>Agaricomycotina</taxon>
        <taxon>Tremellomycetes</taxon>
        <taxon>Trichosporonales</taxon>
        <taxon>Trichosporonaceae</taxon>
        <taxon>Vanrija</taxon>
    </lineage>
</organism>
<feature type="region of interest" description="Disordered" evidence="1">
    <location>
        <begin position="26"/>
        <end position="51"/>
    </location>
</feature>
<protein>
    <recommendedName>
        <fullName evidence="4">F-box domain-containing protein</fullName>
    </recommendedName>
</protein>
<evidence type="ECO:0000256" key="1">
    <source>
        <dbReference type="SAM" id="MobiDB-lite"/>
    </source>
</evidence>
<name>A0ABR3QDN2_9TREE</name>
<dbReference type="RefSeq" id="XP_069212769.1">
    <property type="nucleotide sequence ID" value="XM_069349225.1"/>
</dbReference>
<evidence type="ECO:0008006" key="4">
    <source>
        <dbReference type="Google" id="ProtNLM"/>
    </source>
</evidence>
<gene>
    <name evidence="2" type="ORF">Q8F55_000573</name>
</gene>
<keyword evidence="3" id="KW-1185">Reference proteome</keyword>
<comment type="caution">
    <text evidence="2">The sequence shown here is derived from an EMBL/GenBank/DDBJ whole genome shotgun (WGS) entry which is preliminary data.</text>
</comment>
<evidence type="ECO:0000313" key="3">
    <source>
        <dbReference type="Proteomes" id="UP001565368"/>
    </source>
</evidence>
<reference evidence="2 3" key="1">
    <citation type="submission" date="2023-08" db="EMBL/GenBank/DDBJ databases">
        <title>Annotated Genome Sequence of Vanrija albida AlHP1.</title>
        <authorList>
            <person name="Herzog R."/>
        </authorList>
    </citation>
    <scope>NUCLEOTIDE SEQUENCE [LARGE SCALE GENOMIC DNA]</scope>
    <source>
        <strain evidence="2 3">AlHP1</strain>
    </source>
</reference>